<feature type="compositionally biased region" description="Basic and acidic residues" evidence="1">
    <location>
        <begin position="55"/>
        <end position="67"/>
    </location>
</feature>
<keyword evidence="3" id="KW-1185">Reference proteome</keyword>
<feature type="region of interest" description="Disordered" evidence="1">
    <location>
        <begin position="55"/>
        <end position="83"/>
    </location>
</feature>
<sequence>MPPQLNNTYIMDTETKERVLARQTIAFQKHLQQGSGAAQKVLNDLQCRNKALQRERPEIQRRLDNPTRKSRKKTVREKNAADRKKLEEVDREFALTRQQGGGATVTSTLVKVCKKIEKLAQQNPTSTAELNENLSAFSALMTDLQRTISVVPPVGEVLPVAIEELGTLLTAALADIASLKTEVAQHGKRLDAHDTKFDEQDTKLAAHDTKFDEYSALIAELQAQSSQHHKEKAELREEIDAGKVENSRLLDMAINNRGDVSTLAFGNSLLRESMTTVVPEFQAATLHSCSPPRSPPFSVSASCSPVIACPGSLPRSICLGGDSLDLQMDDLQIDTMSVPLTPPECRLRNPLASIVINRNADFAYAAKAPAKHPGMLPNYSFTPNEKYKK</sequence>
<evidence type="ECO:0000313" key="3">
    <source>
        <dbReference type="Proteomes" id="UP001165085"/>
    </source>
</evidence>
<dbReference type="Proteomes" id="UP001165085">
    <property type="component" value="Unassembled WGS sequence"/>
</dbReference>
<evidence type="ECO:0000256" key="1">
    <source>
        <dbReference type="SAM" id="MobiDB-lite"/>
    </source>
</evidence>
<comment type="caution">
    <text evidence="2">The sequence shown here is derived from an EMBL/GenBank/DDBJ whole genome shotgun (WGS) entry which is preliminary data.</text>
</comment>
<protein>
    <submittedName>
        <fullName evidence="2">Uncharacterized protein</fullName>
    </submittedName>
</protein>
<evidence type="ECO:0000313" key="2">
    <source>
        <dbReference type="EMBL" id="GMH83637.1"/>
    </source>
</evidence>
<reference evidence="3" key="1">
    <citation type="journal article" date="2023" name="Commun. Biol.">
        <title>Genome analysis of Parmales, the sister group of diatoms, reveals the evolutionary specialization of diatoms from phago-mixotrophs to photoautotrophs.</title>
        <authorList>
            <person name="Ban H."/>
            <person name="Sato S."/>
            <person name="Yoshikawa S."/>
            <person name="Yamada K."/>
            <person name="Nakamura Y."/>
            <person name="Ichinomiya M."/>
            <person name="Sato N."/>
            <person name="Blanc-Mathieu R."/>
            <person name="Endo H."/>
            <person name="Kuwata A."/>
            <person name="Ogata H."/>
        </authorList>
    </citation>
    <scope>NUCLEOTIDE SEQUENCE [LARGE SCALE GENOMIC DNA]</scope>
    <source>
        <strain evidence="3">NIES 3701</strain>
    </source>
</reference>
<dbReference type="AlphaFoldDB" id="A0A9W7B4B2"/>
<proteinExistence type="predicted"/>
<dbReference type="EMBL" id="BRXY01000283">
    <property type="protein sequence ID" value="GMH83637.1"/>
    <property type="molecule type" value="Genomic_DNA"/>
</dbReference>
<gene>
    <name evidence="2" type="ORF">TrST_g11647</name>
</gene>
<accession>A0A9W7B4B2</accession>
<name>A0A9W7B4B2_9STRA</name>
<organism evidence="2 3">
    <name type="scientific">Triparma strigata</name>
    <dbReference type="NCBI Taxonomy" id="1606541"/>
    <lineage>
        <taxon>Eukaryota</taxon>
        <taxon>Sar</taxon>
        <taxon>Stramenopiles</taxon>
        <taxon>Ochrophyta</taxon>
        <taxon>Bolidophyceae</taxon>
        <taxon>Parmales</taxon>
        <taxon>Triparmaceae</taxon>
        <taxon>Triparma</taxon>
    </lineage>
</organism>